<evidence type="ECO:0000256" key="16">
    <source>
        <dbReference type="RuleBase" id="RU003938"/>
    </source>
</evidence>
<dbReference type="GO" id="GO:0004605">
    <property type="term" value="F:phosphatidate cytidylyltransferase activity"/>
    <property type="evidence" value="ECO:0007669"/>
    <property type="project" value="UniProtKB-EC"/>
</dbReference>
<proteinExistence type="inferred from homology"/>
<keyword evidence="8 16" id="KW-0808">Transferase</keyword>
<feature type="transmembrane region" description="Helical" evidence="17">
    <location>
        <begin position="87"/>
        <end position="107"/>
    </location>
</feature>
<evidence type="ECO:0000256" key="13">
    <source>
        <dbReference type="ARBA" id="ARBA00023136"/>
    </source>
</evidence>
<name>A0A367KHK7_RHIST</name>
<accession>A0A367KHK7</accession>
<organism evidence="18 19">
    <name type="scientific">Rhizopus stolonifer</name>
    <name type="common">Rhizopus nigricans</name>
    <dbReference type="NCBI Taxonomy" id="4846"/>
    <lineage>
        <taxon>Eukaryota</taxon>
        <taxon>Fungi</taxon>
        <taxon>Fungi incertae sedis</taxon>
        <taxon>Mucoromycota</taxon>
        <taxon>Mucoromycotina</taxon>
        <taxon>Mucoromycetes</taxon>
        <taxon>Mucorales</taxon>
        <taxon>Mucorineae</taxon>
        <taxon>Rhizopodaceae</taxon>
        <taxon>Rhizopus</taxon>
    </lineage>
</organism>
<keyword evidence="9 16" id="KW-0812">Transmembrane</keyword>
<keyword evidence="7" id="KW-0444">Lipid biosynthesis</keyword>
<comment type="pathway">
    <text evidence="3 16">Phospholipid metabolism; CDP-diacylglycerol biosynthesis; CDP-diacylglycerol from sn-glycerol 3-phosphate: step 3/3.</text>
</comment>
<evidence type="ECO:0000256" key="17">
    <source>
        <dbReference type="SAM" id="Phobius"/>
    </source>
</evidence>
<evidence type="ECO:0000256" key="15">
    <source>
        <dbReference type="ARBA" id="ARBA00023264"/>
    </source>
</evidence>
<evidence type="ECO:0000256" key="1">
    <source>
        <dbReference type="ARBA" id="ARBA00001698"/>
    </source>
</evidence>
<dbReference type="Pfam" id="PF01148">
    <property type="entry name" value="CTP_transf_1"/>
    <property type="match status" value="1"/>
</dbReference>
<evidence type="ECO:0000256" key="14">
    <source>
        <dbReference type="ARBA" id="ARBA00023209"/>
    </source>
</evidence>
<evidence type="ECO:0000256" key="12">
    <source>
        <dbReference type="ARBA" id="ARBA00023098"/>
    </source>
</evidence>
<evidence type="ECO:0000256" key="9">
    <source>
        <dbReference type="ARBA" id="ARBA00022692"/>
    </source>
</evidence>
<dbReference type="InterPro" id="IPR016720">
    <property type="entry name" value="PC_Trfase_euk"/>
</dbReference>
<evidence type="ECO:0000256" key="6">
    <source>
        <dbReference type="ARBA" id="ARBA00012487"/>
    </source>
</evidence>
<keyword evidence="15" id="KW-1208">Phospholipid metabolism</keyword>
<evidence type="ECO:0000256" key="7">
    <source>
        <dbReference type="ARBA" id="ARBA00022516"/>
    </source>
</evidence>
<dbReference type="OrthoDB" id="10260889at2759"/>
<gene>
    <name evidence="18" type="ORF">CU098_003608</name>
</gene>
<keyword evidence="12" id="KW-0443">Lipid metabolism</keyword>
<dbReference type="InterPro" id="IPR000374">
    <property type="entry name" value="PC_trans"/>
</dbReference>
<dbReference type="PROSITE" id="PS01315">
    <property type="entry name" value="CDS"/>
    <property type="match status" value="1"/>
</dbReference>
<evidence type="ECO:0000313" key="18">
    <source>
        <dbReference type="EMBL" id="RCI01713.1"/>
    </source>
</evidence>
<comment type="pathway">
    <text evidence="4">Lipid metabolism.</text>
</comment>
<dbReference type="PANTHER" id="PTHR13773">
    <property type="entry name" value="PHOSPHATIDATE CYTIDYLYLTRANSFERASE"/>
    <property type="match status" value="1"/>
</dbReference>
<evidence type="ECO:0000256" key="10">
    <source>
        <dbReference type="ARBA" id="ARBA00022695"/>
    </source>
</evidence>
<evidence type="ECO:0000256" key="3">
    <source>
        <dbReference type="ARBA" id="ARBA00005119"/>
    </source>
</evidence>
<dbReference type="UniPathway" id="UPA00557">
    <property type="reaction ID" value="UER00614"/>
</dbReference>
<comment type="subcellular location">
    <subcellularLocation>
        <location evidence="2">Membrane</location>
        <topology evidence="2">Multi-pass membrane protein</topology>
    </subcellularLocation>
</comment>
<keyword evidence="14" id="KW-0594">Phospholipid biosynthesis</keyword>
<keyword evidence="11 17" id="KW-1133">Transmembrane helix</keyword>
<keyword evidence="10 16" id="KW-0548">Nucleotidyltransferase</keyword>
<reference evidence="18 19" key="1">
    <citation type="journal article" date="2018" name="G3 (Bethesda)">
        <title>Phylogenetic and Phylogenomic Definition of Rhizopus Species.</title>
        <authorList>
            <person name="Gryganskyi A.P."/>
            <person name="Golan J."/>
            <person name="Dolatabadi S."/>
            <person name="Mondo S."/>
            <person name="Robb S."/>
            <person name="Idnurm A."/>
            <person name="Muszewska A."/>
            <person name="Steczkiewicz K."/>
            <person name="Masonjones S."/>
            <person name="Liao H.L."/>
            <person name="Gajdeczka M.T."/>
            <person name="Anike F."/>
            <person name="Vuek A."/>
            <person name="Anishchenko I.M."/>
            <person name="Voigt K."/>
            <person name="de Hoog G.S."/>
            <person name="Smith M.E."/>
            <person name="Heitman J."/>
            <person name="Vilgalys R."/>
            <person name="Stajich J.E."/>
        </authorList>
    </citation>
    <scope>NUCLEOTIDE SEQUENCE [LARGE SCALE GENOMIC DNA]</scope>
    <source>
        <strain evidence="18 19">LSU 92-RS-03</strain>
    </source>
</reference>
<dbReference type="GO" id="GO:0016024">
    <property type="term" value="P:CDP-diacylglycerol biosynthetic process"/>
    <property type="evidence" value="ECO:0007669"/>
    <property type="project" value="UniProtKB-UniPathway"/>
</dbReference>
<dbReference type="AlphaFoldDB" id="A0A367KHK7"/>
<comment type="caution">
    <text evidence="18">The sequence shown here is derived from an EMBL/GenBank/DDBJ whole genome shotgun (WGS) entry which is preliminary data.</text>
</comment>
<evidence type="ECO:0000256" key="2">
    <source>
        <dbReference type="ARBA" id="ARBA00004141"/>
    </source>
</evidence>
<keyword evidence="19" id="KW-1185">Reference proteome</keyword>
<dbReference type="EC" id="2.7.7.41" evidence="6 16"/>
<evidence type="ECO:0000256" key="11">
    <source>
        <dbReference type="ARBA" id="ARBA00022989"/>
    </source>
</evidence>
<evidence type="ECO:0000313" key="19">
    <source>
        <dbReference type="Proteomes" id="UP000253551"/>
    </source>
</evidence>
<feature type="transmembrane region" description="Helical" evidence="17">
    <location>
        <begin position="7"/>
        <end position="26"/>
    </location>
</feature>
<dbReference type="Proteomes" id="UP000253551">
    <property type="component" value="Unassembled WGS sequence"/>
</dbReference>
<dbReference type="GO" id="GO:0005789">
    <property type="term" value="C:endoplasmic reticulum membrane"/>
    <property type="evidence" value="ECO:0007669"/>
    <property type="project" value="TreeGrafter"/>
</dbReference>
<protein>
    <recommendedName>
        <fullName evidence="6 16">Phosphatidate cytidylyltransferase</fullName>
        <ecNumber evidence="6 16">2.7.7.41</ecNumber>
    </recommendedName>
</protein>
<comment type="catalytic activity">
    <reaction evidence="1 16">
        <text>a 1,2-diacyl-sn-glycero-3-phosphate + CTP + H(+) = a CDP-1,2-diacyl-sn-glycerol + diphosphate</text>
        <dbReference type="Rhea" id="RHEA:16229"/>
        <dbReference type="ChEBI" id="CHEBI:15378"/>
        <dbReference type="ChEBI" id="CHEBI:33019"/>
        <dbReference type="ChEBI" id="CHEBI:37563"/>
        <dbReference type="ChEBI" id="CHEBI:58332"/>
        <dbReference type="ChEBI" id="CHEBI:58608"/>
        <dbReference type="EC" id="2.7.7.41"/>
    </reaction>
</comment>
<evidence type="ECO:0000256" key="5">
    <source>
        <dbReference type="ARBA" id="ARBA00010185"/>
    </source>
</evidence>
<keyword evidence="13 17" id="KW-0472">Membrane</keyword>
<dbReference type="STRING" id="4846.A0A367KHK7"/>
<dbReference type="PANTHER" id="PTHR13773:SF8">
    <property type="entry name" value="PHOSPHATIDATE CYTIDYLYLTRANSFERASE, PHOTORECEPTOR-SPECIFIC"/>
    <property type="match status" value="1"/>
</dbReference>
<feature type="transmembrane region" description="Helical" evidence="17">
    <location>
        <begin position="46"/>
        <end position="66"/>
    </location>
</feature>
<evidence type="ECO:0000256" key="4">
    <source>
        <dbReference type="ARBA" id="ARBA00005189"/>
    </source>
</evidence>
<dbReference type="EMBL" id="PJQM01001697">
    <property type="protein sequence ID" value="RCI01713.1"/>
    <property type="molecule type" value="Genomic_DNA"/>
</dbReference>
<evidence type="ECO:0000256" key="8">
    <source>
        <dbReference type="ARBA" id="ARBA00022679"/>
    </source>
</evidence>
<sequence>MLIYHNMLKGGIFCLVICNDIAAYAWGKYVGKTMLLSLSPKKTMEGFIGALMTTILFAYIFSAWLIKFDGLIQDKHNTLYNCIQYHAVILALYASLVAPFGGFFASAIKRASGLKDFGSFIPGHGGLSDRLDCQLFMAMFVYLYYDTIQ</sequence>
<comment type="similarity">
    <text evidence="5 16">Belongs to the CDS family.</text>
</comment>